<dbReference type="RefSeq" id="WP_261757366.1">
    <property type="nucleotide sequence ID" value="NZ_CP104562.2"/>
</dbReference>
<organism evidence="6 7">
    <name type="scientific">Roseateles amylovorans</name>
    <dbReference type="NCBI Taxonomy" id="2978473"/>
    <lineage>
        <taxon>Bacteria</taxon>
        <taxon>Pseudomonadati</taxon>
        <taxon>Pseudomonadota</taxon>
        <taxon>Betaproteobacteria</taxon>
        <taxon>Burkholderiales</taxon>
        <taxon>Sphaerotilaceae</taxon>
        <taxon>Roseateles</taxon>
    </lineage>
</organism>
<accession>A0ABY6B2V2</accession>
<comment type="function">
    <text evidence="1">Plays a role in synthesis, processing and/or stability of 23S rRNA.</text>
</comment>
<proteinExistence type="inferred from homology"/>
<evidence type="ECO:0000256" key="2">
    <source>
        <dbReference type="ARBA" id="ARBA00010740"/>
    </source>
</evidence>
<gene>
    <name evidence="6" type="ORF">N4261_21930</name>
</gene>
<keyword evidence="7" id="KW-1185">Reference proteome</keyword>
<dbReference type="Proteomes" id="UP001064933">
    <property type="component" value="Chromosome"/>
</dbReference>
<dbReference type="InterPro" id="IPR039255">
    <property type="entry name" value="YceD_bac"/>
</dbReference>
<dbReference type="PANTHER" id="PTHR38099:SF1">
    <property type="entry name" value="LARGE RIBOSOMAL RNA SUBUNIT ACCUMULATION PROTEIN YCED"/>
    <property type="match status" value="1"/>
</dbReference>
<evidence type="ECO:0000256" key="4">
    <source>
        <dbReference type="ARBA" id="ARBA00022517"/>
    </source>
</evidence>
<evidence type="ECO:0000313" key="7">
    <source>
        <dbReference type="Proteomes" id="UP001064933"/>
    </source>
</evidence>
<dbReference type="InterPro" id="IPR003772">
    <property type="entry name" value="YceD"/>
</dbReference>
<comment type="similarity">
    <text evidence="2">Belongs to the DUF177 domain family.</text>
</comment>
<dbReference type="EMBL" id="CP104562">
    <property type="protein sequence ID" value="UXH77615.1"/>
    <property type="molecule type" value="Genomic_DNA"/>
</dbReference>
<sequence length="188" mass="20836">MKPRSFDPLKLDIGAFARESQQLAGEWPAASLPRLSDSAAPESAVADWPVVRWSAQGEIRTPKGGEAQVWLQLNAEAQVSLTCQRCLKPVREDLAVSRWFRFVRDEDQAAELDMDSDDDVLSLVRHLNLRDLIEDELLLALPVVPRHEVCPEPLPHANADEEELVVEEERPNPFAALAALKKGTGGKA</sequence>
<keyword evidence="4" id="KW-0690">Ribosome biogenesis</keyword>
<dbReference type="Pfam" id="PF02620">
    <property type="entry name" value="YceD"/>
    <property type="match status" value="1"/>
</dbReference>
<evidence type="ECO:0000256" key="1">
    <source>
        <dbReference type="ARBA" id="ARBA00002868"/>
    </source>
</evidence>
<reference evidence="6" key="1">
    <citation type="submission" date="2022-10" db="EMBL/GenBank/DDBJ databases">
        <title>Characterization and whole genome sequencing of a new Roseateles species, isolated from fresh water.</title>
        <authorList>
            <person name="Guliayeva D.Y."/>
            <person name="Akhremchuk A.E."/>
            <person name="Sikolenko M.A."/>
            <person name="Valentovich L.N."/>
            <person name="Sidarenka A.V."/>
        </authorList>
    </citation>
    <scope>NUCLEOTIDE SEQUENCE</scope>
    <source>
        <strain evidence="6">BIM B-1768</strain>
    </source>
</reference>
<name>A0ABY6B2V2_9BURK</name>
<evidence type="ECO:0000256" key="5">
    <source>
        <dbReference type="ARBA" id="ARBA00031841"/>
    </source>
</evidence>
<dbReference type="PANTHER" id="PTHR38099">
    <property type="entry name" value="LARGE RIBOSOMAL RNA SUBUNIT ACCUMULATION PROTEIN YCED"/>
    <property type="match status" value="1"/>
</dbReference>
<evidence type="ECO:0000313" key="6">
    <source>
        <dbReference type="EMBL" id="UXH77615.1"/>
    </source>
</evidence>
<protein>
    <recommendedName>
        <fullName evidence="3">Large ribosomal RNA subunit accumulation protein YceD</fullName>
    </recommendedName>
    <alternativeName>
        <fullName evidence="5">23S rRNA accumulation protein YceD</fullName>
    </alternativeName>
</protein>
<evidence type="ECO:0000256" key="3">
    <source>
        <dbReference type="ARBA" id="ARBA00015716"/>
    </source>
</evidence>